<dbReference type="GeneID" id="115805932"/>
<evidence type="ECO:0000256" key="1">
    <source>
        <dbReference type="SAM" id="MobiDB-lite"/>
    </source>
</evidence>
<dbReference type="PANTHER" id="PTHR22442:SF4">
    <property type="entry name" value="PROTEIN FAM169BP"/>
    <property type="match status" value="1"/>
</dbReference>
<dbReference type="PANTHER" id="PTHR22442">
    <property type="match status" value="1"/>
</dbReference>
<gene>
    <name evidence="3" type="primary">fam169b</name>
</gene>
<dbReference type="InterPro" id="IPR016181">
    <property type="entry name" value="Acyl_CoA_acyltransferase"/>
</dbReference>
<organism evidence="2 3">
    <name type="scientific">Chanos chanos</name>
    <name type="common">Milkfish</name>
    <name type="synonym">Mugil chanos</name>
    <dbReference type="NCBI Taxonomy" id="29144"/>
    <lineage>
        <taxon>Eukaryota</taxon>
        <taxon>Metazoa</taxon>
        <taxon>Chordata</taxon>
        <taxon>Craniata</taxon>
        <taxon>Vertebrata</taxon>
        <taxon>Euteleostomi</taxon>
        <taxon>Actinopterygii</taxon>
        <taxon>Neopterygii</taxon>
        <taxon>Teleostei</taxon>
        <taxon>Ostariophysi</taxon>
        <taxon>Gonorynchiformes</taxon>
        <taxon>Chanidae</taxon>
        <taxon>Chanos</taxon>
    </lineage>
</organism>
<proteinExistence type="predicted"/>
<dbReference type="InterPro" id="IPR029625">
    <property type="entry name" value="FAM169"/>
</dbReference>
<dbReference type="CDD" id="cd04301">
    <property type="entry name" value="NAT_SF"/>
    <property type="match status" value="1"/>
</dbReference>
<accession>A0A6J2UQY1</accession>
<dbReference type="Proteomes" id="UP000504632">
    <property type="component" value="Chromosome 2"/>
</dbReference>
<evidence type="ECO:0000313" key="2">
    <source>
        <dbReference type="Proteomes" id="UP000504632"/>
    </source>
</evidence>
<dbReference type="InParanoid" id="A0A6J2UQY1"/>
<name>A0A6J2UQY1_CHACN</name>
<feature type="region of interest" description="Disordered" evidence="1">
    <location>
        <begin position="289"/>
        <end position="340"/>
    </location>
</feature>
<evidence type="ECO:0000313" key="3">
    <source>
        <dbReference type="RefSeq" id="XP_030622499.1"/>
    </source>
</evidence>
<dbReference type="SUPFAM" id="SSF55729">
    <property type="entry name" value="Acyl-CoA N-acyltransferases (Nat)"/>
    <property type="match status" value="1"/>
</dbReference>
<dbReference type="AlphaFoldDB" id="A0A6J2UQY1"/>
<reference evidence="3" key="1">
    <citation type="submission" date="2025-08" db="UniProtKB">
        <authorList>
            <consortium name="RefSeq"/>
        </authorList>
    </citation>
    <scope>IDENTIFICATION</scope>
</reference>
<dbReference type="CTD" id="434197"/>
<protein>
    <submittedName>
        <fullName evidence="3">Protein FAM169B isoform X1</fullName>
    </submittedName>
</protein>
<feature type="compositionally biased region" description="Basic and acidic residues" evidence="1">
    <location>
        <begin position="312"/>
        <end position="328"/>
    </location>
</feature>
<dbReference type="RefSeq" id="XP_030622499.1">
    <property type="nucleotide sequence ID" value="XM_030766639.1"/>
</dbReference>
<keyword evidence="2" id="KW-1185">Reference proteome</keyword>
<dbReference type="OrthoDB" id="8954808at2759"/>
<feature type="compositionally biased region" description="Basic and acidic residues" evidence="1">
    <location>
        <begin position="289"/>
        <end position="304"/>
    </location>
</feature>
<sequence>MSQTLVHTYPVDMPVQDYSELNSDEYLLNLQSNVSPLVFKCPQGTEVKVTHDNLGQLSLFGEEDSPWSHLALHAPGDETQVVALYLHGKWWPVGDVLKTSDKSRSGLVVVESVMERVVLFLLSQVIFGIQERPQEEHMYFSPHPIWEFCKILWLDGEAVGFYSVKKKGSLCDGYTGQSYLLPVLDTMFVRTHWRRKGLALRMLEDFCTSLSEQALGISFPVSPSMYEVCRKYLEIHQEERDRLYEVEAPGDWSQRRNVWLSIQLQKGPTITKTAQCPDTLSSHRRRELLSRGKTTDGKLEKKDSSTTVIRASDLHRGAGEKRPADKAEGTVGSKQAKTIN</sequence>